<gene>
    <name evidence="2" type="ORF">DWV76_13155</name>
</gene>
<dbReference type="RefSeq" id="WP_118066180.1">
    <property type="nucleotide sequence ID" value="NZ_QSAG01000032.1"/>
</dbReference>
<feature type="transmembrane region" description="Helical" evidence="1">
    <location>
        <begin position="50"/>
        <end position="70"/>
    </location>
</feature>
<feature type="transmembrane region" description="Helical" evidence="1">
    <location>
        <begin position="19"/>
        <end position="38"/>
    </location>
</feature>
<feature type="transmembrane region" description="Helical" evidence="1">
    <location>
        <begin position="76"/>
        <end position="98"/>
    </location>
</feature>
<accession>A0AA92TW87</accession>
<keyword evidence="1" id="KW-0812">Transmembrane</keyword>
<evidence type="ECO:0000313" key="3">
    <source>
        <dbReference type="Proteomes" id="UP000283785"/>
    </source>
</evidence>
<comment type="caution">
    <text evidence="2">The sequence shown here is derived from an EMBL/GenBank/DDBJ whole genome shotgun (WGS) entry which is preliminary data.</text>
</comment>
<evidence type="ECO:0000256" key="1">
    <source>
        <dbReference type="SAM" id="Phobius"/>
    </source>
</evidence>
<dbReference type="Proteomes" id="UP000283785">
    <property type="component" value="Unassembled WGS sequence"/>
</dbReference>
<dbReference type="EMBL" id="QSAG01000032">
    <property type="protein sequence ID" value="RGW41196.1"/>
    <property type="molecule type" value="Genomic_DNA"/>
</dbReference>
<keyword evidence="1" id="KW-0472">Membrane</keyword>
<protein>
    <submittedName>
        <fullName evidence="2">Uncharacterized protein</fullName>
    </submittedName>
</protein>
<dbReference type="AlphaFoldDB" id="A0AA92TW87"/>
<keyword evidence="1" id="KW-1133">Transmembrane helix</keyword>
<sequence>MQQIIDIVQRLIEELDVTVLGLLCGAFTFILGVIFSQYKLEECFHHRRVWSRLAVSLGLLILAVCMNSYVEATLVFILLVCLTIFLPLPHELLIIYYYKSHLDDLDKGKYRGWLVTTSAKLRFYALRIKACHDEVDRQNVQVEFLDEAKKWDLFDYEYKQYYLPHLDVLFKIGAVKAFESECVRLSRFKDNSYMLCFQTYLAHNAFDYEKMVEYESKNTDTSDESQLVSLLNLLCAYEASGEKEKMKPIVAKLLEYKKKGIIHIEMYRDLMHYYDEILCDKVAGDRLADEIVKMKLARFGDFLNLLDVAFMHYRREGNQAKINTLLDKILSDNDLMQHGENQLITRIKLMYVIFDNGYKWQEYSLKLFFDRERYLKCSYRVGALFVKESLRLIRDVNALTGKWLQQNLLSDMFVDFSRNCERYLSEIDSDLATLDERFLYRYISLLMLKQELLKFMADDDLVLVRKNNDEIFERIRARCEHNGNQRELLHFLVVQIDDILSMNKQILDYVSANKQFTLSQKFIDYKSHWDAYFNYAENLICDVVKILQSRNYDKSLAYYVLYTAYFYNLIGNGKRSVFFLSQFERYGVDLKNWTVPIQDLYAKIAISKTSKI</sequence>
<name>A0AA92TW87_9BACT</name>
<organism evidence="2 3">
    <name type="scientific">Segatella copri</name>
    <dbReference type="NCBI Taxonomy" id="165179"/>
    <lineage>
        <taxon>Bacteria</taxon>
        <taxon>Pseudomonadati</taxon>
        <taxon>Bacteroidota</taxon>
        <taxon>Bacteroidia</taxon>
        <taxon>Bacteroidales</taxon>
        <taxon>Prevotellaceae</taxon>
        <taxon>Segatella</taxon>
    </lineage>
</organism>
<evidence type="ECO:0000313" key="2">
    <source>
        <dbReference type="EMBL" id="RGW41196.1"/>
    </source>
</evidence>
<proteinExistence type="predicted"/>
<reference evidence="2 3" key="1">
    <citation type="submission" date="2018-08" db="EMBL/GenBank/DDBJ databases">
        <title>A genome reference for cultivated species of the human gut microbiota.</title>
        <authorList>
            <person name="Zou Y."/>
            <person name="Xue W."/>
            <person name="Luo G."/>
        </authorList>
    </citation>
    <scope>NUCLEOTIDE SEQUENCE [LARGE SCALE GENOMIC DNA]</scope>
    <source>
        <strain evidence="2 3">AF12-50</strain>
    </source>
</reference>